<dbReference type="Gene3D" id="2.10.260.10">
    <property type="match status" value="1"/>
</dbReference>
<dbReference type="NCBIfam" id="TIGR01439">
    <property type="entry name" value="lp_hng_hel_AbrB"/>
    <property type="match status" value="1"/>
</dbReference>
<evidence type="ECO:0000313" key="2">
    <source>
        <dbReference type="EMBL" id="PXX49253.1"/>
    </source>
</evidence>
<dbReference type="SUPFAM" id="SSF89447">
    <property type="entry name" value="AbrB/MazE/MraZ-like"/>
    <property type="match status" value="1"/>
</dbReference>
<dbReference type="InterPro" id="IPR007159">
    <property type="entry name" value="SpoVT-AbrB_dom"/>
</dbReference>
<keyword evidence="3" id="KW-1185">Reference proteome</keyword>
<dbReference type="EMBL" id="QJKD01000014">
    <property type="protein sequence ID" value="PXX49253.1"/>
    <property type="molecule type" value="Genomic_DNA"/>
</dbReference>
<organism evidence="2 3">
    <name type="scientific">Hungatella effluvii</name>
    <dbReference type="NCBI Taxonomy" id="1096246"/>
    <lineage>
        <taxon>Bacteria</taxon>
        <taxon>Bacillati</taxon>
        <taxon>Bacillota</taxon>
        <taxon>Clostridia</taxon>
        <taxon>Lachnospirales</taxon>
        <taxon>Lachnospiraceae</taxon>
        <taxon>Hungatella</taxon>
    </lineage>
</organism>
<accession>A0A2V3Y1P3</accession>
<dbReference type="Proteomes" id="UP000248057">
    <property type="component" value="Unassembled WGS sequence"/>
</dbReference>
<evidence type="ECO:0000313" key="3">
    <source>
        <dbReference type="Proteomes" id="UP000248057"/>
    </source>
</evidence>
<dbReference type="GO" id="GO:0003677">
    <property type="term" value="F:DNA binding"/>
    <property type="evidence" value="ECO:0007669"/>
    <property type="project" value="InterPro"/>
</dbReference>
<dbReference type="GeneID" id="86063740"/>
<dbReference type="AlphaFoldDB" id="A0A2V3Y1P3"/>
<protein>
    <submittedName>
        <fullName evidence="2">AbrB family looped-hinge helix DNA binding protein</fullName>
    </submittedName>
</protein>
<dbReference type="RefSeq" id="WP_110324911.1">
    <property type="nucleotide sequence ID" value="NZ_QJKD01000014.1"/>
</dbReference>
<proteinExistence type="predicted"/>
<reference evidence="2 3" key="1">
    <citation type="submission" date="2018-05" db="EMBL/GenBank/DDBJ databases">
        <title>Genomic Encyclopedia of Type Strains, Phase IV (KMG-IV): sequencing the most valuable type-strain genomes for metagenomic binning, comparative biology and taxonomic classification.</title>
        <authorList>
            <person name="Goeker M."/>
        </authorList>
    </citation>
    <scope>NUCLEOTIDE SEQUENCE [LARGE SCALE GENOMIC DNA]</scope>
    <source>
        <strain evidence="2 3">DSM 24995</strain>
    </source>
</reference>
<dbReference type="Pfam" id="PF04014">
    <property type="entry name" value="MazE_antitoxin"/>
    <property type="match status" value="1"/>
</dbReference>
<feature type="domain" description="SpoVT-AbrB" evidence="1">
    <location>
        <begin position="9"/>
        <end position="49"/>
    </location>
</feature>
<evidence type="ECO:0000259" key="1">
    <source>
        <dbReference type="Pfam" id="PF04014"/>
    </source>
</evidence>
<gene>
    <name evidence="2" type="ORF">DFR60_11442</name>
</gene>
<name>A0A2V3Y1P3_9FIRM</name>
<sequence length="102" mass="11342">MRRGKEIYRLVDGRGRVYLPKEVRELAGINCGDIIKLAADQRGRIEIQKAVLIEMGDQSGDAMEAYVKAAVKQMPGPKLLSLMAELAEMMQTETGEENGYVK</sequence>
<comment type="caution">
    <text evidence="2">The sequence shown here is derived from an EMBL/GenBank/DDBJ whole genome shotgun (WGS) entry which is preliminary data.</text>
</comment>
<dbReference type="InterPro" id="IPR037914">
    <property type="entry name" value="SpoVT-AbrB_sf"/>
</dbReference>